<dbReference type="AlphaFoldDB" id="A0A5C5UY43"/>
<dbReference type="OrthoDB" id="9816297at2"/>
<dbReference type="InterPro" id="IPR027417">
    <property type="entry name" value="P-loop_NTPase"/>
</dbReference>
<evidence type="ECO:0000256" key="2">
    <source>
        <dbReference type="ARBA" id="ARBA00022840"/>
    </source>
</evidence>
<sequence length="282" mass="29442">MNSQNRLSQDQAVALRQLVRAARVAAGQPVDGPAATGGRRGRLVVVAGAKGGVGVTTASLLLARALAARGEPTLLIDANLRQADLAHVAQAPIDGRRDLADVLSGGCRTSDARIHLEAGLSLVPGAWAPAAQPDANAEAVRRWLEDLDGLTAAGEHVVLDVGVGVKPWTEPLWRRATQAVLVSTPDKLAVLDAYAVTKLARGEGIDTPIGLLVTRAGDLATAQSVHRRVDETCRRFLGGEMPLVGWSPDDPRLAADARGASLRHAQAWTQQLAARPAAARAA</sequence>
<dbReference type="SUPFAM" id="SSF52540">
    <property type="entry name" value="P-loop containing nucleoside triphosphate hydrolases"/>
    <property type="match status" value="1"/>
</dbReference>
<dbReference type="GO" id="GO:0005524">
    <property type="term" value="F:ATP binding"/>
    <property type="evidence" value="ECO:0007669"/>
    <property type="project" value="UniProtKB-KW"/>
</dbReference>
<dbReference type="GO" id="GO:0051782">
    <property type="term" value="P:negative regulation of cell division"/>
    <property type="evidence" value="ECO:0007669"/>
    <property type="project" value="TreeGrafter"/>
</dbReference>
<gene>
    <name evidence="3" type="primary">minD_2</name>
    <name evidence="3" type="ORF">KOR34_46400</name>
</gene>
<dbReference type="GO" id="GO:0009898">
    <property type="term" value="C:cytoplasmic side of plasma membrane"/>
    <property type="evidence" value="ECO:0007669"/>
    <property type="project" value="TreeGrafter"/>
</dbReference>
<dbReference type="EMBL" id="SIHJ01000004">
    <property type="protein sequence ID" value="TWT31264.1"/>
    <property type="molecule type" value="Genomic_DNA"/>
</dbReference>
<dbReference type="GO" id="GO:0005829">
    <property type="term" value="C:cytosol"/>
    <property type="evidence" value="ECO:0007669"/>
    <property type="project" value="TreeGrafter"/>
</dbReference>
<keyword evidence="4" id="KW-1185">Reference proteome</keyword>
<dbReference type="PANTHER" id="PTHR43384">
    <property type="entry name" value="SEPTUM SITE-DETERMINING PROTEIN MIND HOMOLOG, CHLOROPLASTIC-RELATED"/>
    <property type="match status" value="1"/>
</dbReference>
<proteinExistence type="predicted"/>
<evidence type="ECO:0000313" key="4">
    <source>
        <dbReference type="Proteomes" id="UP000316714"/>
    </source>
</evidence>
<organism evidence="3 4">
    <name type="scientific">Posidoniimonas corsicana</name>
    <dbReference type="NCBI Taxonomy" id="1938618"/>
    <lineage>
        <taxon>Bacteria</taxon>
        <taxon>Pseudomonadati</taxon>
        <taxon>Planctomycetota</taxon>
        <taxon>Planctomycetia</taxon>
        <taxon>Pirellulales</taxon>
        <taxon>Lacipirellulaceae</taxon>
        <taxon>Posidoniimonas</taxon>
    </lineage>
</organism>
<accession>A0A5C5UY43</accession>
<evidence type="ECO:0000313" key="3">
    <source>
        <dbReference type="EMBL" id="TWT31264.1"/>
    </source>
</evidence>
<evidence type="ECO:0000256" key="1">
    <source>
        <dbReference type="ARBA" id="ARBA00022741"/>
    </source>
</evidence>
<dbReference type="RefSeq" id="WP_146568445.1">
    <property type="nucleotide sequence ID" value="NZ_SIHJ01000004.1"/>
</dbReference>
<dbReference type="Gene3D" id="3.40.50.300">
    <property type="entry name" value="P-loop containing nucleotide triphosphate hydrolases"/>
    <property type="match status" value="1"/>
</dbReference>
<dbReference type="InterPro" id="IPR050625">
    <property type="entry name" value="ParA/MinD_ATPase"/>
</dbReference>
<name>A0A5C5UY43_9BACT</name>
<dbReference type="InterPro" id="IPR017746">
    <property type="entry name" value="Cellulose_synthase_operon_BcsQ"/>
</dbReference>
<protein>
    <submittedName>
        <fullName evidence="3">Septum site-determining protein MinD</fullName>
    </submittedName>
</protein>
<dbReference type="Proteomes" id="UP000316714">
    <property type="component" value="Unassembled WGS sequence"/>
</dbReference>
<reference evidence="3 4" key="1">
    <citation type="submission" date="2019-02" db="EMBL/GenBank/DDBJ databases">
        <title>Deep-cultivation of Planctomycetes and their phenomic and genomic characterization uncovers novel biology.</title>
        <authorList>
            <person name="Wiegand S."/>
            <person name="Jogler M."/>
            <person name="Boedeker C."/>
            <person name="Pinto D."/>
            <person name="Vollmers J."/>
            <person name="Rivas-Marin E."/>
            <person name="Kohn T."/>
            <person name="Peeters S.H."/>
            <person name="Heuer A."/>
            <person name="Rast P."/>
            <person name="Oberbeckmann S."/>
            <person name="Bunk B."/>
            <person name="Jeske O."/>
            <person name="Meyerdierks A."/>
            <person name="Storesund J.E."/>
            <person name="Kallscheuer N."/>
            <person name="Luecker S."/>
            <person name="Lage O.M."/>
            <person name="Pohl T."/>
            <person name="Merkel B.J."/>
            <person name="Hornburger P."/>
            <person name="Mueller R.-W."/>
            <person name="Bruemmer F."/>
            <person name="Labrenz M."/>
            <person name="Spormann A.M."/>
            <person name="Op Den Camp H."/>
            <person name="Overmann J."/>
            <person name="Amann R."/>
            <person name="Jetten M.S.M."/>
            <person name="Mascher T."/>
            <person name="Medema M.H."/>
            <person name="Devos D.P."/>
            <person name="Kaster A.-K."/>
            <person name="Ovreas L."/>
            <person name="Rohde M."/>
            <person name="Galperin M.Y."/>
            <person name="Jogler C."/>
        </authorList>
    </citation>
    <scope>NUCLEOTIDE SEQUENCE [LARGE SCALE GENOMIC DNA]</scope>
    <source>
        <strain evidence="3 4">KOR34</strain>
    </source>
</reference>
<comment type="caution">
    <text evidence="3">The sequence shown here is derived from an EMBL/GenBank/DDBJ whole genome shotgun (WGS) entry which is preliminary data.</text>
</comment>
<keyword evidence="1" id="KW-0547">Nucleotide-binding</keyword>
<dbReference type="GO" id="GO:0016887">
    <property type="term" value="F:ATP hydrolysis activity"/>
    <property type="evidence" value="ECO:0007669"/>
    <property type="project" value="TreeGrafter"/>
</dbReference>
<dbReference type="PANTHER" id="PTHR43384:SF6">
    <property type="entry name" value="SEPTUM SITE-DETERMINING PROTEIN MIND HOMOLOG, CHLOROPLASTIC"/>
    <property type="match status" value="1"/>
</dbReference>
<dbReference type="Pfam" id="PF06564">
    <property type="entry name" value="CBP_BcsQ"/>
    <property type="match status" value="1"/>
</dbReference>
<keyword evidence="2" id="KW-0067">ATP-binding</keyword>